<evidence type="ECO:0000313" key="3">
    <source>
        <dbReference type="Proteomes" id="UP000188533"/>
    </source>
</evidence>
<name>A0A1Q3EHG4_LENED</name>
<evidence type="ECO:0000313" key="2">
    <source>
        <dbReference type="EMBL" id="GAW06626.1"/>
    </source>
</evidence>
<feature type="transmembrane region" description="Helical" evidence="1">
    <location>
        <begin position="20"/>
        <end position="36"/>
    </location>
</feature>
<comment type="caution">
    <text evidence="2">The sequence shown here is derived from an EMBL/GenBank/DDBJ whole genome shotgun (WGS) entry which is preliminary data.</text>
</comment>
<organism evidence="2 3">
    <name type="scientific">Lentinula edodes</name>
    <name type="common">Shiitake mushroom</name>
    <name type="synonym">Lentinus edodes</name>
    <dbReference type="NCBI Taxonomy" id="5353"/>
    <lineage>
        <taxon>Eukaryota</taxon>
        <taxon>Fungi</taxon>
        <taxon>Dikarya</taxon>
        <taxon>Basidiomycota</taxon>
        <taxon>Agaricomycotina</taxon>
        <taxon>Agaricomycetes</taxon>
        <taxon>Agaricomycetidae</taxon>
        <taxon>Agaricales</taxon>
        <taxon>Marasmiineae</taxon>
        <taxon>Omphalotaceae</taxon>
        <taxon>Lentinula</taxon>
    </lineage>
</organism>
<reference evidence="2 3" key="2">
    <citation type="submission" date="2017-02" db="EMBL/GenBank/DDBJ databases">
        <title>A genome survey and senescence transcriptome analysis in Lentinula edodes.</title>
        <authorList>
            <person name="Sakamoto Y."/>
            <person name="Nakade K."/>
            <person name="Sato S."/>
            <person name="Yoshida Y."/>
            <person name="Miyazaki K."/>
            <person name="Natsume S."/>
            <person name="Konno N."/>
        </authorList>
    </citation>
    <scope>NUCLEOTIDE SEQUENCE [LARGE SCALE GENOMIC DNA]</scope>
    <source>
        <strain evidence="2 3">NBRC 111202</strain>
    </source>
</reference>
<keyword evidence="1" id="KW-0472">Membrane</keyword>
<sequence>MTSLTFQFSPSVFINLEPEYVLTFCAVSAAVLLILGQQTNCRCRSDIYVVQHVALLFRTCVIARVNCPNVKYWVVCYFV</sequence>
<gene>
    <name evidence="2" type="ORF">LENED_008563</name>
</gene>
<keyword evidence="3" id="KW-1185">Reference proteome</keyword>
<proteinExistence type="predicted"/>
<keyword evidence="1" id="KW-1133">Transmembrane helix</keyword>
<accession>A0A1Q3EHG4</accession>
<dbReference type="Proteomes" id="UP000188533">
    <property type="component" value="Unassembled WGS sequence"/>
</dbReference>
<keyword evidence="1" id="KW-0812">Transmembrane</keyword>
<reference evidence="2 3" key="1">
    <citation type="submission" date="2016-08" db="EMBL/GenBank/DDBJ databases">
        <authorList>
            <consortium name="Lentinula edodes genome sequencing consortium"/>
            <person name="Sakamoto Y."/>
            <person name="Nakade K."/>
            <person name="Sato S."/>
            <person name="Yoshida Y."/>
            <person name="Miyazaki K."/>
            <person name="Natsume S."/>
            <person name="Konno N."/>
        </authorList>
    </citation>
    <scope>NUCLEOTIDE SEQUENCE [LARGE SCALE GENOMIC DNA]</scope>
    <source>
        <strain evidence="2 3">NBRC 111202</strain>
    </source>
</reference>
<evidence type="ECO:0000256" key="1">
    <source>
        <dbReference type="SAM" id="Phobius"/>
    </source>
</evidence>
<protein>
    <submittedName>
        <fullName evidence="2">Uncharacterized protein</fullName>
    </submittedName>
</protein>
<dbReference type="AlphaFoldDB" id="A0A1Q3EHG4"/>
<dbReference type="EMBL" id="BDGU01000331">
    <property type="protein sequence ID" value="GAW06626.1"/>
    <property type="molecule type" value="Genomic_DNA"/>
</dbReference>